<protein>
    <submittedName>
        <fullName evidence="2">Uncharacterized protein</fullName>
    </submittedName>
</protein>
<keyword evidence="1" id="KW-1133">Transmembrane helix</keyword>
<dbReference type="Proteomes" id="UP000004508">
    <property type="component" value="Unassembled WGS sequence"/>
</dbReference>
<dbReference type="AlphaFoldDB" id="D6TBN6"/>
<sequence length="82" mass="9562">MTLQDMLSYFSNLICSFLPMMFLVGLVANQLQILLLLMQVTVVRLAVFHLHWLLTGGTQAGFVWMYLNFSVRLGSRRRVRRK</sequence>
<name>D6TBN6_KTERA</name>
<organism evidence="2 3">
    <name type="scientific">Ktedonobacter racemifer DSM 44963</name>
    <dbReference type="NCBI Taxonomy" id="485913"/>
    <lineage>
        <taxon>Bacteria</taxon>
        <taxon>Bacillati</taxon>
        <taxon>Chloroflexota</taxon>
        <taxon>Ktedonobacteria</taxon>
        <taxon>Ktedonobacterales</taxon>
        <taxon>Ktedonobacteraceae</taxon>
        <taxon>Ktedonobacter</taxon>
    </lineage>
</organism>
<evidence type="ECO:0000313" key="2">
    <source>
        <dbReference type="EMBL" id="EFH89818.1"/>
    </source>
</evidence>
<feature type="transmembrane region" description="Helical" evidence="1">
    <location>
        <begin position="58"/>
        <end position="75"/>
    </location>
</feature>
<reference evidence="2 3" key="1">
    <citation type="journal article" date="2011" name="Stand. Genomic Sci.">
        <title>Non-contiguous finished genome sequence and contextual data of the filamentous soil bacterium Ktedonobacter racemifer type strain (SOSP1-21).</title>
        <authorList>
            <person name="Chang Y.J."/>
            <person name="Land M."/>
            <person name="Hauser L."/>
            <person name="Chertkov O."/>
            <person name="Del Rio T.G."/>
            <person name="Nolan M."/>
            <person name="Copeland A."/>
            <person name="Tice H."/>
            <person name="Cheng J.F."/>
            <person name="Lucas S."/>
            <person name="Han C."/>
            <person name="Goodwin L."/>
            <person name="Pitluck S."/>
            <person name="Ivanova N."/>
            <person name="Ovchinikova G."/>
            <person name="Pati A."/>
            <person name="Chen A."/>
            <person name="Palaniappan K."/>
            <person name="Mavromatis K."/>
            <person name="Liolios K."/>
            <person name="Brettin T."/>
            <person name="Fiebig A."/>
            <person name="Rohde M."/>
            <person name="Abt B."/>
            <person name="Goker M."/>
            <person name="Detter J.C."/>
            <person name="Woyke T."/>
            <person name="Bristow J."/>
            <person name="Eisen J.A."/>
            <person name="Markowitz V."/>
            <person name="Hugenholtz P."/>
            <person name="Kyrpides N.C."/>
            <person name="Klenk H.P."/>
            <person name="Lapidus A."/>
        </authorList>
    </citation>
    <scope>NUCLEOTIDE SEQUENCE [LARGE SCALE GENOMIC DNA]</scope>
    <source>
        <strain evidence="3">DSM 44963</strain>
    </source>
</reference>
<keyword evidence="3" id="KW-1185">Reference proteome</keyword>
<evidence type="ECO:0000256" key="1">
    <source>
        <dbReference type="SAM" id="Phobius"/>
    </source>
</evidence>
<feature type="transmembrane region" description="Helical" evidence="1">
    <location>
        <begin position="6"/>
        <end position="26"/>
    </location>
</feature>
<keyword evidence="1" id="KW-0812">Transmembrane</keyword>
<evidence type="ECO:0000313" key="3">
    <source>
        <dbReference type="Proteomes" id="UP000004508"/>
    </source>
</evidence>
<gene>
    <name evidence="2" type="ORF">Krac_11392</name>
</gene>
<proteinExistence type="predicted"/>
<accession>D6TBN6</accession>
<keyword evidence="1" id="KW-0472">Membrane</keyword>
<dbReference type="InParanoid" id="D6TBN6"/>
<comment type="caution">
    <text evidence="2">The sequence shown here is derived from an EMBL/GenBank/DDBJ whole genome shotgun (WGS) entry which is preliminary data.</text>
</comment>
<dbReference type="EMBL" id="ADVG01000001">
    <property type="protein sequence ID" value="EFH89818.1"/>
    <property type="molecule type" value="Genomic_DNA"/>
</dbReference>